<dbReference type="OrthoDB" id="1076134at2"/>
<gene>
    <name evidence="1" type="ORF">KUK_0895</name>
</gene>
<dbReference type="KEGG" id="teg:KUK_0895"/>
<sequence length="204" mass="24406">MKQLNLELGKFEKDSDILKYIEQIPLKHRRTEKDYLESLVILSYILYVMQNGNFLTIVENLSKIEFFDDYDYWTWIEFASCLLAYHVRENGDFERFSNLKAKLDETLSKGKNELVVKVKKQVHKRFLAGETLDVTDINEAHKNKNYIREINLRLLYVMKLIKLQVYSDEISIDQNKIKFELQENLNIIRDYLDVNGFEKLYPFS</sequence>
<name>I7JPS4_9BURK</name>
<protein>
    <submittedName>
        <fullName evidence="1">Uncharacterized protein</fullName>
    </submittedName>
</protein>
<accession>I7JPS4</accession>
<reference evidence="1" key="1">
    <citation type="journal article" date="2012" name="Vet. Microbiol.">
        <title>Comparative genomic analyses of the Taylorellae.</title>
        <authorList>
            <person name="Hauser H."/>
            <person name="Richter D.C."/>
            <person name="van Tonder A."/>
            <person name="Clark L."/>
            <person name="Preston A."/>
        </authorList>
    </citation>
    <scope>NUCLEOTIDE SEQUENCE</scope>
    <source>
        <strain evidence="1">14/56</strain>
    </source>
</reference>
<dbReference type="Pfam" id="PF20453">
    <property type="entry name" value="DUF6707"/>
    <property type="match status" value="1"/>
</dbReference>
<evidence type="ECO:0000313" key="1">
    <source>
        <dbReference type="EMBL" id="CCG18195.1"/>
    </source>
</evidence>
<dbReference type="HOGENOM" id="CLU_116285_0_0_4"/>
<dbReference type="EMBL" id="HE681423">
    <property type="protein sequence ID" value="CCG18195.1"/>
    <property type="molecule type" value="Genomic_DNA"/>
</dbReference>
<proteinExistence type="predicted"/>
<organism evidence="1">
    <name type="scientific">Taylorella equigenitalis 14/56</name>
    <dbReference type="NCBI Taxonomy" id="1091497"/>
    <lineage>
        <taxon>Bacteria</taxon>
        <taxon>Pseudomonadati</taxon>
        <taxon>Pseudomonadota</taxon>
        <taxon>Betaproteobacteria</taxon>
        <taxon>Burkholderiales</taxon>
        <taxon>Alcaligenaceae</taxon>
        <taxon>Taylorella</taxon>
    </lineage>
</organism>
<dbReference type="InterPro" id="IPR046553">
    <property type="entry name" value="DUF6707"/>
</dbReference>
<dbReference type="RefSeq" id="WP_015555485.1">
    <property type="nucleotide sequence ID" value="NC_021036.1"/>
</dbReference>
<dbReference type="AlphaFoldDB" id="I7JPS4"/>